<evidence type="ECO:0000313" key="2">
    <source>
        <dbReference type="Proteomes" id="UP000310095"/>
    </source>
</evidence>
<sequence length="246" mass="26925">MDVQGLMTDVVFGLCKPIFAYENKKRVLVGSCSFLKVGDEGFLITARHVLETRGDGPLFVGTRKGPLSLVRGYYKSHLSPVADDKFDIAVYPLIEDDLERLEDDALFIVKDMIIDTTLSQHPACVLGYPSSKNKGLFAKDEPILVQTHGIQTNVVEASAVLLQRHGANAEANFFLNFSRPDGEPQLFSPKGMSGGLVIGGHSASSSKVLGMPIELSKDGKLILCTHYKVIYNTVERLQSKVGRVDK</sequence>
<reference evidence="1 2" key="1">
    <citation type="submission" date="2019-05" db="EMBL/GenBank/DDBJ databases">
        <title>Identification and Biocontrol Activity Analysis of Biocontrol Strain PF-1 Based on Genome-wide Data.</title>
        <authorList>
            <person name="Qi J."/>
        </authorList>
    </citation>
    <scope>NUCLEOTIDE SEQUENCE [LARGE SCALE GENOMIC DNA]</scope>
    <source>
        <strain evidence="1 2">PF-1</strain>
    </source>
</reference>
<evidence type="ECO:0000313" key="1">
    <source>
        <dbReference type="EMBL" id="TMM67108.1"/>
    </source>
</evidence>
<proteinExistence type="predicted"/>
<organism evidence="1 2">
    <name type="scientific">Pseudomonas protegens</name>
    <dbReference type="NCBI Taxonomy" id="380021"/>
    <lineage>
        <taxon>Bacteria</taxon>
        <taxon>Pseudomonadati</taxon>
        <taxon>Pseudomonadota</taxon>
        <taxon>Gammaproteobacteria</taxon>
        <taxon>Pseudomonadales</taxon>
        <taxon>Pseudomonadaceae</taxon>
        <taxon>Pseudomonas</taxon>
    </lineage>
</organism>
<accession>A0ABY2VND3</accession>
<gene>
    <name evidence="1" type="ORF">FEF10_06560</name>
</gene>
<dbReference type="EMBL" id="VAVY01000001">
    <property type="protein sequence ID" value="TMM67108.1"/>
    <property type="molecule type" value="Genomic_DNA"/>
</dbReference>
<keyword evidence="2" id="KW-1185">Reference proteome</keyword>
<comment type="caution">
    <text evidence="1">The sequence shown here is derived from an EMBL/GenBank/DDBJ whole genome shotgun (WGS) entry which is preliminary data.</text>
</comment>
<dbReference type="RefSeq" id="WP_011061864.1">
    <property type="nucleotide sequence ID" value="NZ_CP022097.2"/>
</dbReference>
<protein>
    <recommendedName>
        <fullName evidence="3">Trypsin-like peptidase domain-containing protein</fullName>
    </recommendedName>
</protein>
<dbReference type="Proteomes" id="UP000310095">
    <property type="component" value="Unassembled WGS sequence"/>
</dbReference>
<evidence type="ECO:0008006" key="3">
    <source>
        <dbReference type="Google" id="ProtNLM"/>
    </source>
</evidence>
<name>A0ABY2VND3_9PSED</name>